<evidence type="ECO:0000313" key="1">
    <source>
        <dbReference type="EMBL" id="CAL1368421.1"/>
    </source>
</evidence>
<name>A0AAV2D685_9ROSI</name>
<organism evidence="1 2">
    <name type="scientific">Linum trigynum</name>
    <dbReference type="NCBI Taxonomy" id="586398"/>
    <lineage>
        <taxon>Eukaryota</taxon>
        <taxon>Viridiplantae</taxon>
        <taxon>Streptophyta</taxon>
        <taxon>Embryophyta</taxon>
        <taxon>Tracheophyta</taxon>
        <taxon>Spermatophyta</taxon>
        <taxon>Magnoliopsida</taxon>
        <taxon>eudicotyledons</taxon>
        <taxon>Gunneridae</taxon>
        <taxon>Pentapetalae</taxon>
        <taxon>rosids</taxon>
        <taxon>fabids</taxon>
        <taxon>Malpighiales</taxon>
        <taxon>Linaceae</taxon>
        <taxon>Linum</taxon>
    </lineage>
</organism>
<dbReference type="AlphaFoldDB" id="A0AAV2D685"/>
<reference evidence="1 2" key="1">
    <citation type="submission" date="2024-04" db="EMBL/GenBank/DDBJ databases">
        <authorList>
            <person name="Fracassetti M."/>
        </authorList>
    </citation>
    <scope>NUCLEOTIDE SEQUENCE [LARGE SCALE GENOMIC DNA]</scope>
</reference>
<accession>A0AAV2D685</accession>
<proteinExistence type="predicted"/>
<gene>
    <name evidence="1" type="ORF">LTRI10_LOCUS11563</name>
</gene>
<dbReference type="EMBL" id="OZ034815">
    <property type="protein sequence ID" value="CAL1368421.1"/>
    <property type="molecule type" value="Genomic_DNA"/>
</dbReference>
<keyword evidence="2" id="KW-1185">Reference proteome</keyword>
<protein>
    <submittedName>
        <fullName evidence="1">Uncharacterized protein</fullName>
    </submittedName>
</protein>
<evidence type="ECO:0000313" key="2">
    <source>
        <dbReference type="Proteomes" id="UP001497516"/>
    </source>
</evidence>
<sequence length="180" mass="19282">MSSAKSSNSDQIVTLMAATATARSLPPLLCPLQSNWVEVLPCIPPPTTVQHIFADLTLSTHPPLPLAESDEEQAPTTVVVAEEDKIEESPVHPHTSRKLRLAKASCQGSALSLTTAVTLLISPSFLDLVVIQIILQSRSSVIHGIDAIDVHSKVGLASQYPTMATGEESDKVNFSFDFVE</sequence>
<dbReference type="Proteomes" id="UP001497516">
    <property type="component" value="Chromosome 2"/>
</dbReference>